<evidence type="ECO:0000256" key="2">
    <source>
        <dbReference type="ARBA" id="ARBA00022475"/>
    </source>
</evidence>
<reference evidence="7" key="1">
    <citation type="submission" date="2014-07" db="EMBL/GenBank/DDBJ databases">
        <authorList>
            <person name="Urmite Genomes Urmite Genomes"/>
        </authorList>
    </citation>
    <scope>NUCLEOTIDE SEQUENCE</scope>
    <source>
        <strain evidence="7">11W110_air</strain>
    </source>
</reference>
<feature type="transmembrane region" description="Helical" evidence="6">
    <location>
        <begin position="134"/>
        <end position="152"/>
    </location>
</feature>
<sequence>MTAAPAARSLSPSLVRTAALSLILVVSGSGLALLTTLVVSNLLGEEGAGRFFQVAASYAILIALCTMGSDTGMVRFISATRAVQGPGQERELLRIALAPVLVVGAALLIGLWLGAPALSRFLDAGPEGAIALRLAGPLIFGGVIMTVLFGALRGSQHVLLFAFLQNLLLPTLRLGAVTAAITLGAGLGLLAVAWGTPMVLVAVVAGLALRRAIDHDDRATRLPSPTRPSGTPTRRSFWSFSGARGVSAALEALLEWFGVLAVAFLLGPAAAGIYGVANRCIRLAAMVDHTIRIVSGPTISAALAVNDVPAAVRLYNSMARLMVLGAWPLYLTYVLFAPSILAVFGTGFESGVPLFTLVAAAMLLTALAGGVQSVLLMSGRSRWQLINKSAALATAVTLTFILVPRIGLLGAGLAWAGAVLLDTGLAALQVRRVLGPAQRLRAVVLPVVLAASVFGVGGLATRALVGQSLSGLGIHLAASACLYAILLYAMRRPLGLIALRRDV</sequence>
<feature type="transmembrane region" description="Helical" evidence="6">
    <location>
        <begin position="253"/>
        <end position="277"/>
    </location>
</feature>
<keyword evidence="3 6" id="KW-0812">Transmembrane</keyword>
<evidence type="ECO:0000256" key="4">
    <source>
        <dbReference type="ARBA" id="ARBA00022989"/>
    </source>
</evidence>
<feature type="transmembrane region" description="Helical" evidence="6">
    <location>
        <begin position="389"/>
        <end position="407"/>
    </location>
</feature>
<feature type="transmembrane region" description="Helical" evidence="6">
    <location>
        <begin position="413"/>
        <end position="430"/>
    </location>
</feature>
<keyword evidence="4 6" id="KW-1133">Transmembrane helix</keyword>
<feature type="transmembrane region" description="Helical" evidence="6">
    <location>
        <begin position="18"/>
        <end position="39"/>
    </location>
</feature>
<feature type="transmembrane region" description="Helical" evidence="6">
    <location>
        <begin position="354"/>
        <end position="377"/>
    </location>
</feature>
<dbReference type="PANTHER" id="PTHR30250:SF11">
    <property type="entry name" value="O-ANTIGEN TRANSPORTER-RELATED"/>
    <property type="match status" value="1"/>
</dbReference>
<dbReference type="EMBL" id="LN483070">
    <property type="protein sequence ID" value="CEA07511.1"/>
    <property type="molecule type" value="Genomic_DNA"/>
</dbReference>
<comment type="subcellular location">
    <subcellularLocation>
        <location evidence="1">Cell membrane</location>
        <topology evidence="1">Multi-pass membrane protein</topology>
    </subcellularLocation>
</comment>
<dbReference type="GO" id="GO:0005886">
    <property type="term" value="C:plasma membrane"/>
    <property type="evidence" value="ECO:0007669"/>
    <property type="project" value="UniProtKB-SubCell"/>
</dbReference>
<feature type="transmembrane region" description="Helical" evidence="6">
    <location>
        <begin position="51"/>
        <end position="71"/>
    </location>
</feature>
<feature type="transmembrane region" description="Helical" evidence="6">
    <location>
        <begin position="159"/>
        <end position="181"/>
    </location>
</feature>
<organism evidence="7">
    <name type="scientific">Arthrobacter saudimassiliensis</name>
    <dbReference type="NCBI Taxonomy" id="1461584"/>
    <lineage>
        <taxon>Bacteria</taxon>
        <taxon>Bacillati</taxon>
        <taxon>Actinomycetota</taxon>
        <taxon>Actinomycetes</taxon>
        <taxon>Micrococcales</taxon>
        <taxon>Micrococcaceae</taxon>
        <taxon>Arthrobacter</taxon>
    </lineage>
</organism>
<keyword evidence="5 6" id="KW-0472">Membrane</keyword>
<name>A0A078MRN2_9MICC</name>
<evidence type="ECO:0000256" key="3">
    <source>
        <dbReference type="ARBA" id="ARBA00022692"/>
    </source>
</evidence>
<feature type="transmembrane region" description="Helical" evidence="6">
    <location>
        <begin position="472"/>
        <end position="490"/>
    </location>
</feature>
<feature type="transmembrane region" description="Helical" evidence="6">
    <location>
        <begin position="442"/>
        <end position="460"/>
    </location>
</feature>
<dbReference type="PATRIC" id="fig|1461584.3.peg.817"/>
<evidence type="ECO:0000256" key="1">
    <source>
        <dbReference type="ARBA" id="ARBA00004651"/>
    </source>
</evidence>
<dbReference type="AlphaFoldDB" id="A0A078MRN2"/>
<evidence type="ECO:0000256" key="6">
    <source>
        <dbReference type="SAM" id="Phobius"/>
    </source>
</evidence>
<dbReference type="PANTHER" id="PTHR30250">
    <property type="entry name" value="PST FAMILY PREDICTED COLANIC ACID TRANSPORTER"/>
    <property type="match status" value="1"/>
</dbReference>
<protein>
    <submittedName>
        <fullName evidence="7">Polysaccharide biosynthesis protein</fullName>
    </submittedName>
</protein>
<gene>
    <name evidence="7" type="ORF">BN1051_00826</name>
</gene>
<accession>A0A078MRN2</accession>
<feature type="transmembrane region" description="Helical" evidence="6">
    <location>
        <begin position="327"/>
        <end position="348"/>
    </location>
</feature>
<evidence type="ECO:0000313" key="7">
    <source>
        <dbReference type="EMBL" id="CEA07511.1"/>
    </source>
</evidence>
<feature type="transmembrane region" description="Helical" evidence="6">
    <location>
        <begin position="187"/>
        <end position="209"/>
    </location>
</feature>
<dbReference type="Pfam" id="PF01943">
    <property type="entry name" value="Polysacc_synt"/>
    <property type="match status" value="1"/>
</dbReference>
<proteinExistence type="predicted"/>
<feature type="transmembrane region" description="Helical" evidence="6">
    <location>
        <begin position="92"/>
        <end position="114"/>
    </location>
</feature>
<dbReference type="InterPro" id="IPR050833">
    <property type="entry name" value="Poly_Biosynth_Transport"/>
</dbReference>
<dbReference type="InterPro" id="IPR002797">
    <property type="entry name" value="Polysacc_synth"/>
</dbReference>
<keyword evidence="2" id="KW-1003">Cell membrane</keyword>
<feature type="transmembrane region" description="Helical" evidence="6">
    <location>
        <begin position="297"/>
        <end position="315"/>
    </location>
</feature>
<evidence type="ECO:0000256" key="5">
    <source>
        <dbReference type="ARBA" id="ARBA00023136"/>
    </source>
</evidence>